<dbReference type="CDD" id="cd00114">
    <property type="entry name" value="LIGANc"/>
    <property type="match status" value="1"/>
</dbReference>
<dbReference type="InterPro" id="IPR013840">
    <property type="entry name" value="DNAligase_N"/>
</dbReference>
<keyword evidence="9 14" id="KW-0460">Magnesium</keyword>
<dbReference type="EC" id="6.5.1.2" evidence="2 14"/>
<evidence type="ECO:0000313" key="18">
    <source>
        <dbReference type="Proteomes" id="UP000191110"/>
    </source>
</evidence>
<feature type="binding site" evidence="14">
    <location>
        <position position="290"/>
    </location>
    <ligand>
        <name>NAD(+)</name>
        <dbReference type="ChEBI" id="CHEBI:57540"/>
    </ligand>
</feature>
<feature type="domain" description="BRCT" evidence="16">
    <location>
        <begin position="588"/>
        <end position="660"/>
    </location>
</feature>
<dbReference type="SMART" id="SM00278">
    <property type="entry name" value="HhH1"/>
    <property type="match status" value="4"/>
</dbReference>
<dbReference type="PROSITE" id="PS01055">
    <property type="entry name" value="DNA_LIGASE_N1"/>
    <property type="match status" value="1"/>
</dbReference>
<keyword evidence="5 14" id="KW-0235">DNA replication</keyword>
<dbReference type="Gene3D" id="6.20.10.30">
    <property type="match status" value="1"/>
</dbReference>
<dbReference type="PANTHER" id="PTHR23389">
    <property type="entry name" value="CHROMOSOME TRANSMISSION FIDELITY FACTOR 18"/>
    <property type="match status" value="1"/>
</dbReference>
<dbReference type="Gene3D" id="3.40.50.10190">
    <property type="entry name" value="BRCT domain"/>
    <property type="match status" value="1"/>
</dbReference>
<dbReference type="Pfam" id="PF12826">
    <property type="entry name" value="HHH_2"/>
    <property type="match status" value="1"/>
</dbReference>
<dbReference type="SUPFAM" id="SSF52113">
    <property type="entry name" value="BRCT domain"/>
    <property type="match status" value="1"/>
</dbReference>
<evidence type="ECO:0000313" key="17">
    <source>
        <dbReference type="EMBL" id="OOZ38962.1"/>
    </source>
</evidence>
<feature type="binding site" evidence="14">
    <location>
        <position position="406"/>
    </location>
    <ligand>
        <name>Zn(2+)</name>
        <dbReference type="ChEBI" id="CHEBI:29105"/>
    </ligand>
</feature>
<gene>
    <name evidence="14 17" type="primary">ligA</name>
    <name evidence="17" type="ORF">BOW53_13470</name>
</gene>
<dbReference type="InterPro" id="IPR003583">
    <property type="entry name" value="Hlx-hairpin-Hlx_DNA-bd_motif"/>
</dbReference>
<dbReference type="InterPro" id="IPR036420">
    <property type="entry name" value="BRCT_dom_sf"/>
</dbReference>
<reference evidence="17 18" key="1">
    <citation type="submission" date="2016-11" db="EMBL/GenBank/DDBJ databases">
        <title>Mixed transmission modes and dynamic genome evolution in an obligate animal-bacterial symbiosis.</title>
        <authorList>
            <person name="Russell S.L."/>
            <person name="Corbett-Detig R.B."/>
            <person name="Cavanaugh C.M."/>
        </authorList>
    </citation>
    <scope>NUCLEOTIDE SEQUENCE [LARGE SCALE GENOMIC DNA]</scope>
    <source>
        <strain evidence="17">Sveles-Q1</strain>
    </source>
</reference>
<feature type="binding site" evidence="14">
    <location>
        <position position="430"/>
    </location>
    <ligand>
        <name>Zn(2+)</name>
        <dbReference type="ChEBI" id="CHEBI:29105"/>
    </ligand>
</feature>
<dbReference type="OrthoDB" id="9759736at2"/>
<dbReference type="NCBIfam" id="TIGR00575">
    <property type="entry name" value="dnlj"/>
    <property type="match status" value="1"/>
</dbReference>
<dbReference type="FunFam" id="1.10.287.610:FF:000002">
    <property type="entry name" value="DNA ligase"/>
    <property type="match status" value="1"/>
</dbReference>
<feature type="binding site" evidence="14">
    <location>
        <position position="314"/>
    </location>
    <ligand>
        <name>NAD(+)</name>
        <dbReference type="ChEBI" id="CHEBI:57540"/>
    </ligand>
</feature>
<dbReference type="Gene3D" id="3.30.470.30">
    <property type="entry name" value="DNA ligase/mRNA capping enzyme"/>
    <property type="match status" value="1"/>
</dbReference>
<accession>A0A1T2L1K8</accession>
<dbReference type="SUPFAM" id="SSF47781">
    <property type="entry name" value="RuvA domain 2-like"/>
    <property type="match status" value="1"/>
</dbReference>
<feature type="binding site" evidence="14">
    <location>
        <begin position="81"/>
        <end position="82"/>
    </location>
    <ligand>
        <name>NAD(+)</name>
        <dbReference type="ChEBI" id="CHEBI:57540"/>
    </ligand>
</feature>
<dbReference type="SUPFAM" id="SSF56091">
    <property type="entry name" value="DNA ligase/mRNA capping enzyme, catalytic domain"/>
    <property type="match status" value="1"/>
</dbReference>
<protein>
    <recommendedName>
        <fullName evidence="3 14">DNA ligase</fullName>
        <ecNumber evidence="2 14">6.5.1.2</ecNumber>
    </recommendedName>
    <alternativeName>
        <fullName evidence="14">Polydeoxyribonucleotide synthase [NAD(+)]</fullName>
    </alternativeName>
</protein>
<comment type="catalytic activity">
    <reaction evidence="12 14 15">
        <text>NAD(+) + (deoxyribonucleotide)n-3'-hydroxyl + 5'-phospho-(deoxyribonucleotide)m = (deoxyribonucleotide)n+m + AMP + beta-nicotinamide D-nucleotide.</text>
        <dbReference type="EC" id="6.5.1.2"/>
    </reaction>
</comment>
<dbReference type="Pfam" id="PF00533">
    <property type="entry name" value="BRCT"/>
    <property type="match status" value="1"/>
</dbReference>
<evidence type="ECO:0000256" key="9">
    <source>
        <dbReference type="ARBA" id="ARBA00022842"/>
    </source>
</evidence>
<dbReference type="FunFam" id="1.10.150.20:FF:000006">
    <property type="entry name" value="DNA ligase"/>
    <property type="match status" value="1"/>
</dbReference>
<evidence type="ECO:0000256" key="1">
    <source>
        <dbReference type="ARBA" id="ARBA00004067"/>
    </source>
</evidence>
<dbReference type="InterPro" id="IPR033136">
    <property type="entry name" value="DNA_ligase_CS"/>
</dbReference>
<evidence type="ECO:0000256" key="5">
    <source>
        <dbReference type="ARBA" id="ARBA00022705"/>
    </source>
</evidence>
<sequence length="676" mass="75318">MPMYKERIKELRRLIEKYDYEYYVLDSPTAPDVEYDKLMRELRDLEHAHPEMITSTSPTQRVSGVVAKGFEKIKHEVPMLSLDNVFNDEELENFINKVEKGLSGSKLVKFCAEPKLDGLAVSLLYEDGVLVRAATRGDGNVGENVTLNVKIIKDLPHVLTEDNLPVKLEVRGEVVMLVSDFEKLNERLALEGKKRLVNPRNAAAGSLRQLDTKVTAKRPLKFYSYGIGICEGVDLPGSHYERLKYLSYLGLPLSREVEVTEGYIGCKKYYEDIVTRRSKLPYEVDGVVFKVDDIKQQEDLGFISKAPRWAIAQKFPAQEGKSKLESVEFQVGRTGKITPVANLTPVFIGGVTISRASLHNEDEIRRLGIYVGDEVIVRRAADVIPQIMALSKKSRKRQKIIFPVKCPVCGSDIERVEGEADARCTGGLHCKAQRIEAIKHFCSRKAMNIVGLGSKLVEELVEREIINNPADLYTLTKDLLFSLERMGDKKSENILNAIENSKETTLQKFIFALGVREVGEATAKNLAVTFGELDKLISASIDELVQVQDVGEIVALHVFHFFRQNKNLQVINALRKCGVRWDPVIIDAELLPLKGEIYVLTGTLNRMKRSEAKEALERLGCSVTGSVSARTTAVVAGASAGSKLKKATELGISVRANDEEDAAAALCRRRVTEGVV</sequence>
<keyword evidence="7 14" id="KW-0227">DNA damage</keyword>
<feature type="binding site" evidence="14">
    <location>
        <position position="136"/>
    </location>
    <ligand>
        <name>NAD(+)</name>
        <dbReference type="ChEBI" id="CHEBI:57540"/>
    </ligand>
</feature>
<dbReference type="Pfam" id="PF03120">
    <property type="entry name" value="OB_DNA_ligase"/>
    <property type="match status" value="1"/>
</dbReference>
<dbReference type="HAMAP" id="MF_01588">
    <property type="entry name" value="DNA_ligase_A"/>
    <property type="match status" value="1"/>
</dbReference>
<dbReference type="InterPro" id="IPR001679">
    <property type="entry name" value="DNA_ligase"/>
</dbReference>
<comment type="caution">
    <text evidence="17">The sequence shown here is derived from an EMBL/GenBank/DDBJ whole genome shotgun (WGS) entry which is preliminary data.</text>
</comment>
<dbReference type="InterPro" id="IPR001357">
    <property type="entry name" value="BRCT_dom"/>
</dbReference>
<dbReference type="PIRSF" id="PIRSF001604">
    <property type="entry name" value="LigA"/>
    <property type="match status" value="1"/>
</dbReference>
<dbReference type="InterPro" id="IPR010994">
    <property type="entry name" value="RuvA_2-like"/>
</dbReference>
<comment type="caution">
    <text evidence="14">Lacks conserved residue(s) required for the propagation of feature annotation.</text>
</comment>
<dbReference type="InterPro" id="IPR004149">
    <property type="entry name" value="Znf_DNAligase_C4"/>
</dbReference>
<evidence type="ECO:0000256" key="10">
    <source>
        <dbReference type="ARBA" id="ARBA00023027"/>
    </source>
</evidence>
<dbReference type="NCBIfam" id="NF005932">
    <property type="entry name" value="PRK07956.1"/>
    <property type="match status" value="1"/>
</dbReference>
<dbReference type="InterPro" id="IPR018239">
    <property type="entry name" value="DNA_ligase_AS"/>
</dbReference>
<proteinExistence type="inferred from homology"/>
<dbReference type="PROSITE" id="PS01056">
    <property type="entry name" value="DNA_LIGASE_N2"/>
    <property type="match status" value="1"/>
</dbReference>
<feature type="binding site" evidence="14">
    <location>
        <position position="409"/>
    </location>
    <ligand>
        <name>Zn(2+)</name>
        <dbReference type="ChEBI" id="CHEBI:29105"/>
    </ligand>
</feature>
<keyword evidence="11 14" id="KW-0234">DNA repair</keyword>
<keyword evidence="14" id="KW-0464">Manganese</keyword>
<dbReference type="EMBL" id="MPRL01000066">
    <property type="protein sequence ID" value="OOZ38962.1"/>
    <property type="molecule type" value="Genomic_DNA"/>
</dbReference>
<dbReference type="Pfam" id="PF01653">
    <property type="entry name" value="DNA_ligase_aden"/>
    <property type="match status" value="1"/>
</dbReference>
<organism evidence="17 18">
    <name type="scientific">Solemya pervernicosa gill symbiont</name>
    <dbReference type="NCBI Taxonomy" id="642797"/>
    <lineage>
        <taxon>Bacteria</taxon>
        <taxon>Pseudomonadati</taxon>
        <taxon>Pseudomonadota</taxon>
        <taxon>Gammaproteobacteria</taxon>
        <taxon>sulfur-oxidizing symbionts</taxon>
    </lineage>
</organism>
<dbReference type="GO" id="GO:0003911">
    <property type="term" value="F:DNA ligase (NAD+) activity"/>
    <property type="evidence" value="ECO:0007669"/>
    <property type="project" value="UniProtKB-UniRule"/>
</dbReference>
<keyword evidence="4 14" id="KW-0436">Ligase</keyword>
<dbReference type="SMART" id="SM00532">
    <property type="entry name" value="LIGANc"/>
    <property type="match status" value="1"/>
</dbReference>
<dbReference type="Gene3D" id="1.10.150.20">
    <property type="entry name" value="5' to 3' exonuclease, C-terminal subdomain"/>
    <property type="match status" value="2"/>
</dbReference>
<evidence type="ECO:0000256" key="8">
    <source>
        <dbReference type="ARBA" id="ARBA00022833"/>
    </source>
</evidence>
<evidence type="ECO:0000256" key="13">
    <source>
        <dbReference type="ARBA" id="ARBA00060881"/>
    </source>
</evidence>
<dbReference type="GO" id="GO:0005829">
    <property type="term" value="C:cytosol"/>
    <property type="evidence" value="ECO:0007669"/>
    <property type="project" value="TreeGrafter"/>
</dbReference>
<evidence type="ECO:0000256" key="4">
    <source>
        <dbReference type="ARBA" id="ARBA00022598"/>
    </source>
</evidence>
<dbReference type="Gene3D" id="1.10.287.610">
    <property type="entry name" value="Helix hairpin bin"/>
    <property type="match status" value="1"/>
</dbReference>
<comment type="cofactor">
    <cofactor evidence="14">
        <name>Mg(2+)</name>
        <dbReference type="ChEBI" id="CHEBI:18420"/>
    </cofactor>
    <cofactor evidence="14">
        <name>Mn(2+)</name>
        <dbReference type="ChEBI" id="CHEBI:29035"/>
    </cofactor>
</comment>
<comment type="function">
    <text evidence="1 14">DNA ligase that catalyzes the formation of phosphodiester linkages between 5'-phosphoryl and 3'-hydroxyl groups in double-stranded DNA using NAD as a coenzyme and as the energy source for the reaction. It is essential for DNA replication and repair of damaged DNA.</text>
</comment>
<keyword evidence="18" id="KW-1185">Reference proteome</keyword>
<dbReference type="GO" id="GO:0006260">
    <property type="term" value="P:DNA replication"/>
    <property type="evidence" value="ECO:0007669"/>
    <property type="project" value="UniProtKB-KW"/>
</dbReference>
<dbReference type="InterPro" id="IPR004150">
    <property type="entry name" value="NAD_DNA_ligase_OB"/>
</dbReference>
<dbReference type="AlphaFoldDB" id="A0A1T2L1K8"/>
<dbReference type="RefSeq" id="WP_078484611.1">
    <property type="nucleotide sequence ID" value="NZ_MPRL01000066.1"/>
</dbReference>
<name>A0A1T2L1K8_9GAMM</name>
<comment type="similarity">
    <text evidence="13 14">Belongs to the NAD-dependent DNA ligase family. LigA subfamily.</text>
</comment>
<dbReference type="FunFam" id="1.10.150.20:FF:000007">
    <property type="entry name" value="DNA ligase"/>
    <property type="match status" value="1"/>
</dbReference>
<evidence type="ECO:0000256" key="14">
    <source>
        <dbReference type="HAMAP-Rule" id="MF_01588"/>
    </source>
</evidence>
<evidence type="ECO:0000256" key="7">
    <source>
        <dbReference type="ARBA" id="ARBA00022763"/>
    </source>
</evidence>
<dbReference type="InterPro" id="IPR013839">
    <property type="entry name" value="DNAligase_adenylation"/>
</dbReference>
<dbReference type="Pfam" id="PF03119">
    <property type="entry name" value="DNA_ligase_ZBD"/>
    <property type="match status" value="1"/>
</dbReference>
<feature type="active site" description="N6-AMP-lysine intermediate" evidence="14">
    <location>
        <position position="115"/>
    </location>
</feature>
<keyword evidence="6 14" id="KW-0479">Metal-binding</keyword>
<feature type="binding site" evidence="14">
    <location>
        <begin position="32"/>
        <end position="36"/>
    </location>
    <ligand>
        <name>NAD(+)</name>
        <dbReference type="ChEBI" id="CHEBI:57540"/>
    </ligand>
</feature>
<dbReference type="Gene3D" id="2.40.50.140">
    <property type="entry name" value="Nucleic acid-binding proteins"/>
    <property type="match status" value="1"/>
</dbReference>
<evidence type="ECO:0000256" key="6">
    <source>
        <dbReference type="ARBA" id="ARBA00022723"/>
    </source>
</evidence>
<dbReference type="GO" id="GO:0046872">
    <property type="term" value="F:metal ion binding"/>
    <property type="evidence" value="ECO:0007669"/>
    <property type="project" value="UniProtKB-KW"/>
</dbReference>
<dbReference type="InterPro" id="IPR041663">
    <property type="entry name" value="DisA/LigA_HHH"/>
</dbReference>
<evidence type="ECO:0000256" key="11">
    <source>
        <dbReference type="ARBA" id="ARBA00023204"/>
    </source>
</evidence>
<dbReference type="FunFam" id="2.40.50.140:FF:000012">
    <property type="entry name" value="DNA ligase"/>
    <property type="match status" value="1"/>
</dbReference>
<keyword evidence="8 14" id="KW-0862">Zinc</keyword>
<evidence type="ECO:0000259" key="16">
    <source>
        <dbReference type="PROSITE" id="PS50172"/>
    </source>
</evidence>
<dbReference type="PANTHER" id="PTHR23389:SF9">
    <property type="entry name" value="DNA LIGASE"/>
    <property type="match status" value="1"/>
</dbReference>
<dbReference type="CDD" id="cd17748">
    <property type="entry name" value="BRCT_DNA_ligase_like"/>
    <property type="match status" value="1"/>
</dbReference>
<dbReference type="PROSITE" id="PS50172">
    <property type="entry name" value="BRCT"/>
    <property type="match status" value="1"/>
</dbReference>
<feature type="binding site" evidence="14">
    <location>
        <position position="113"/>
    </location>
    <ligand>
        <name>NAD(+)</name>
        <dbReference type="ChEBI" id="CHEBI:57540"/>
    </ligand>
</feature>
<dbReference type="FunFam" id="3.30.470.30:FF:000001">
    <property type="entry name" value="DNA ligase"/>
    <property type="match status" value="1"/>
</dbReference>
<dbReference type="InterPro" id="IPR012340">
    <property type="entry name" value="NA-bd_OB-fold"/>
</dbReference>
<evidence type="ECO:0000256" key="3">
    <source>
        <dbReference type="ARBA" id="ARBA00013308"/>
    </source>
</evidence>
<dbReference type="GO" id="GO:0006281">
    <property type="term" value="P:DNA repair"/>
    <property type="evidence" value="ECO:0007669"/>
    <property type="project" value="UniProtKB-KW"/>
</dbReference>
<feature type="binding site" evidence="14">
    <location>
        <position position="173"/>
    </location>
    <ligand>
        <name>NAD(+)</name>
        <dbReference type="ChEBI" id="CHEBI:57540"/>
    </ligand>
</feature>
<dbReference type="SUPFAM" id="SSF50249">
    <property type="entry name" value="Nucleic acid-binding proteins"/>
    <property type="match status" value="1"/>
</dbReference>
<keyword evidence="10 14" id="KW-0520">NAD</keyword>
<dbReference type="GO" id="GO:0003677">
    <property type="term" value="F:DNA binding"/>
    <property type="evidence" value="ECO:0007669"/>
    <property type="project" value="InterPro"/>
</dbReference>
<evidence type="ECO:0000256" key="15">
    <source>
        <dbReference type="RuleBase" id="RU000618"/>
    </source>
</evidence>
<dbReference type="Proteomes" id="UP000191110">
    <property type="component" value="Unassembled WGS sequence"/>
</dbReference>
<evidence type="ECO:0000256" key="2">
    <source>
        <dbReference type="ARBA" id="ARBA00012722"/>
    </source>
</evidence>
<evidence type="ECO:0000256" key="12">
    <source>
        <dbReference type="ARBA" id="ARBA00034005"/>
    </source>
</evidence>